<evidence type="ECO:0008006" key="4">
    <source>
        <dbReference type="Google" id="ProtNLM"/>
    </source>
</evidence>
<feature type="region of interest" description="Disordered" evidence="1">
    <location>
        <begin position="380"/>
        <end position="411"/>
    </location>
</feature>
<feature type="compositionally biased region" description="Polar residues" evidence="1">
    <location>
        <begin position="392"/>
        <end position="408"/>
    </location>
</feature>
<feature type="compositionally biased region" description="Low complexity" evidence="1">
    <location>
        <begin position="350"/>
        <end position="365"/>
    </location>
</feature>
<dbReference type="InterPro" id="IPR038905">
    <property type="entry name" value="ARMC2"/>
</dbReference>
<organism evidence="2 3">
    <name type="scientific">Fasciola hepatica</name>
    <name type="common">Liver fluke</name>
    <dbReference type="NCBI Taxonomy" id="6192"/>
    <lineage>
        <taxon>Eukaryota</taxon>
        <taxon>Metazoa</taxon>
        <taxon>Spiralia</taxon>
        <taxon>Lophotrochozoa</taxon>
        <taxon>Platyhelminthes</taxon>
        <taxon>Trematoda</taxon>
        <taxon>Digenea</taxon>
        <taxon>Plagiorchiida</taxon>
        <taxon>Echinostomata</taxon>
        <taxon>Echinostomatoidea</taxon>
        <taxon>Fasciolidae</taxon>
        <taxon>Fasciola</taxon>
    </lineage>
</organism>
<dbReference type="InterPro" id="IPR011989">
    <property type="entry name" value="ARM-like"/>
</dbReference>
<evidence type="ECO:0000313" key="3">
    <source>
        <dbReference type="Proteomes" id="UP000230066"/>
    </source>
</evidence>
<comment type="caution">
    <text evidence="2">The sequence shown here is derived from an EMBL/GenBank/DDBJ whole genome shotgun (WGS) entry which is preliminary data.</text>
</comment>
<dbReference type="GO" id="GO:0044782">
    <property type="term" value="P:cilium organization"/>
    <property type="evidence" value="ECO:0007669"/>
    <property type="project" value="TreeGrafter"/>
</dbReference>
<name>A0A4E0S1J8_FASHE</name>
<protein>
    <recommendedName>
        <fullName evidence="4">Armadillo repeat-containing protein 2</fullName>
    </recommendedName>
</protein>
<dbReference type="Proteomes" id="UP000230066">
    <property type="component" value="Unassembled WGS sequence"/>
</dbReference>
<feature type="compositionally biased region" description="Polar residues" evidence="1">
    <location>
        <begin position="260"/>
        <end position="285"/>
    </location>
</feature>
<dbReference type="PANTHER" id="PTHR21356:SF1">
    <property type="entry name" value="ARMADILLO REPEAT-CONTAINING PROTEIN 2"/>
    <property type="match status" value="1"/>
</dbReference>
<dbReference type="InterPro" id="IPR000225">
    <property type="entry name" value="Armadillo"/>
</dbReference>
<accession>A0A4E0S1J8</accession>
<keyword evidence="3" id="KW-1185">Reference proteome</keyword>
<dbReference type="PANTHER" id="PTHR21356">
    <property type="entry name" value="ARMADILLO REPEAT CONTAINING 2"/>
    <property type="match status" value="1"/>
</dbReference>
<dbReference type="SUPFAM" id="SSF48371">
    <property type="entry name" value="ARM repeat"/>
    <property type="match status" value="1"/>
</dbReference>
<evidence type="ECO:0000256" key="1">
    <source>
        <dbReference type="SAM" id="MobiDB-lite"/>
    </source>
</evidence>
<dbReference type="AlphaFoldDB" id="A0A4E0S1J8"/>
<feature type="compositionally biased region" description="Low complexity" evidence="1">
    <location>
        <begin position="40"/>
        <end position="54"/>
    </location>
</feature>
<evidence type="ECO:0000313" key="2">
    <source>
        <dbReference type="EMBL" id="THD26532.1"/>
    </source>
</evidence>
<sequence>MTGDVGTQYKDCHKAVLFKRKRPFEVVMASPGLQRRSMSKPRTSSSSSSSNTSRAFYEPPPDKQTAAQIVRESREWLHAVSTHRPYTPKDQPRSLFGTSYKPVGSKQFQNAKQSVAYPTSNKPFNVLDTGCPVQVQTYGRGRYTRKLTPGEEYTLSASSAALLKIRDEPNMSAPGSHRASEDFGKTKLELVGKQTKLITPNQPKLLAPALSQMGMQFVPSPVPVKETTFTQRAKVVMAEAKKRGPRSGEPSVRRSPIVSLPNTAPSSATRPYTKSPYNSPASSDLDSGINLRASYTSQLSPSEERSITDRISPSEGSELPLLKPGTSDPISKSLPGGLKSHRAQSIHKTSSPTSASGDSGLSSGSELDHLITRLTELPRHVNYSGSPEPELSVNTPNRTPQSIGSPPSESYEATIPEEQEAIKLVNRIHAAIAESGLSGKVKWPSRSLLLQTAFALLDWPSSRFRLALIRLILTVQVTGQNLITVCKLLYRISKQAANDALFLEHPDTIECLLRTLQHLDTALPMSGDGPDLSSDPMLENLDAMVFFTGTLKFLAASSVVADALHNHPAFLIGLLSLHQQVDKRIRLWNVKTLTKQATEDGLEDLEEQLYSVLVQISDIFCHLTGNPGLRARLIFSGGIMDHVVDCLIHQVTPSNQKTSYSRSSAQYLAQFNWIRFLARLTEYTEVCLRLDCWSGDELNYSVASMNTSCAGLVHTASNSLKSESRESSRMAALCTLLFSMIQAYSDDMELTVRIAYLLGNLTARLDSAREVLFPNPLALTDMCGLCRDYRRMTTEMDKGNRVLVPPTQDDPASAWLDAPNQSNVARNPPLPQHQPCLEVVNKLVRILANSAIGEAVGQLAVMSTECLDLFLDVIAGECPREPTELLVNCLAGLNNITYYVRPESSSAVLAKQYDVAELLIRTLGSGAAHPDVMLGVIRVFGNLTRQPNLRNWINQQAGQLLLNASQTAGVIEPPTPWPSTVPHHQAMLYILIQNLDSARPELVYSTLGVLINLMTDVDQRPAFKELGGIPKLVEVLKDFAGHDWQLAGLACKALWNYTEGSKNSIRHLIDTETLNELYSLLIEFIDQNEVDRMHQNFLEEDPNVEQESLTLWKAAWSSEFFPVASEFLARLNYG</sequence>
<reference evidence="2" key="1">
    <citation type="submission" date="2019-03" db="EMBL/GenBank/DDBJ databases">
        <title>Improved annotation for the trematode Fasciola hepatica.</title>
        <authorList>
            <person name="Choi Y.-J."/>
            <person name="Martin J."/>
            <person name="Mitreva M."/>
        </authorList>
    </citation>
    <scope>NUCLEOTIDE SEQUENCE [LARGE SCALE GENOMIC DNA]</scope>
</reference>
<dbReference type="InterPro" id="IPR016024">
    <property type="entry name" value="ARM-type_fold"/>
</dbReference>
<proteinExistence type="predicted"/>
<gene>
    <name evidence="2" type="ORF">D915_002467</name>
</gene>
<dbReference type="SMART" id="SM00185">
    <property type="entry name" value="ARM"/>
    <property type="match status" value="3"/>
</dbReference>
<feature type="region of interest" description="Disordered" evidence="1">
    <location>
        <begin position="28"/>
        <end position="64"/>
    </location>
</feature>
<dbReference type="Gene3D" id="1.25.10.10">
    <property type="entry name" value="Leucine-rich Repeat Variant"/>
    <property type="match status" value="2"/>
</dbReference>
<feature type="region of interest" description="Disordered" evidence="1">
    <location>
        <begin position="238"/>
        <end position="365"/>
    </location>
</feature>
<dbReference type="EMBL" id="JXXN02000711">
    <property type="protein sequence ID" value="THD26532.1"/>
    <property type="molecule type" value="Genomic_DNA"/>
</dbReference>